<reference evidence="1 2" key="1">
    <citation type="submission" date="2016-03" db="EMBL/GenBank/DDBJ databases">
        <title>Shallow-sea hydrothermal system.</title>
        <authorList>
            <person name="Tang K."/>
        </authorList>
    </citation>
    <scope>NUCLEOTIDE SEQUENCE [LARGE SCALE GENOMIC DNA]</scope>
    <source>
        <strain evidence="1 2">JLT9</strain>
    </source>
</reference>
<accession>A0A1B1N822</accession>
<gene>
    <name evidence="1" type="ORF">SGUI_0168</name>
</gene>
<dbReference type="Proteomes" id="UP000092482">
    <property type="component" value="Chromosome"/>
</dbReference>
<dbReference type="RefSeq" id="WP_066635059.1">
    <property type="nucleotide sequence ID" value="NZ_CP014989.1"/>
</dbReference>
<sequence length="262" mass="25602">MSGIAGAGSAALSAAVMRAERRGRLPGGGSRWVRRNHRGDEVTLVEGLALGGGVAAPLVLLDPPVAAAVLLAGAAGAVDDLGAGGQADVKGLRGHLGALRRGELTTGALKIAVLGAAGTVVAVAGDRHTSSGTAAARVATAGLVAGGANLANLLDLRPGRALKAGLLVAAPLAGRPPAAAVLGATLALLPEDLRGRTMLGDTGANALGAALGAAAARALPPAGRWGALAAVTALTLASERVSFTRVIESTPVLRELDAWGRR</sequence>
<protein>
    <submittedName>
        <fullName evidence="1">Uncharacterized protein</fullName>
    </submittedName>
</protein>
<dbReference type="EMBL" id="CP014989">
    <property type="protein sequence ID" value="ANS77564.1"/>
    <property type="molecule type" value="Genomic_DNA"/>
</dbReference>
<dbReference type="STRING" id="1758689.SGUI_0168"/>
<evidence type="ECO:0000313" key="1">
    <source>
        <dbReference type="EMBL" id="ANS77564.1"/>
    </source>
</evidence>
<dbReference type="KEGG" id="serj:SGUI_0168"/>
<evidence type="ECO:0000313" key="2">
    <source>
        <dbReference type="Proteomes" id="UP000092482"/>
    </source>
</evidence>
<organism evidence="1 2">
    <name type="scientific">Serinicoccus hydrothermalis</name>
    <dbReference type="NCBI Taxonomy" id="1758689"/>
    <lineage>
        <taxon>Bacteria</taxon>
        <taxon>Bacillati</taxon>
        <taxon>Actinomycetota</taxon>
        <taxon>Actinomycetes</taxon>
        <taxon>Micrococcales</taxon>
        <taxon>Ornithinimicrobiaceae</taxon>
        <taxon>Serinicoccus</taxon>
    </lineage>
</organism>
<proteinExistence type="predicted"/>
<name>A0A1B1N822_9MICO</name>
<dbReference type="AlphaFoldDB" id="A0A1B1N822"/>
<keyword evidence="2" id="KW-1185">Reference proteome</keyword>